<protein>
    <submittedName>
        <fullName evidence="10">Gamma-butyrobetaine dioxygenase</fullName>
    </submittedName>
</protein>
<keyword evidence="4" id="KW-0479">Metal-binding</keyword>
<dbReference type="FunFam" id="3.30.2020.30:FF:000002">
    <property type="entry name" value="Putative gamma-butyrobetaine dioxygenase"/>
    <property type="match status" value="1"/>
</dbReference>
<dbReference type="SUPFAM" id="SSF51197">
    <property type="entry name" value="Clavaminate synthase-like"/>
    <property type="match status" value="1"/>
</dbReference>
<dbReference type="InterPro" id="IPR010376">
    <property type="entry name" value="GBBH-like_N"/>
</dbReference>
<feature type="domain" description="TauD/TfdA-like" evidence="8">
    <location>
        <begin position="142"/>
        <end position="379"/>
    </location>
</feature>
<evidence type="ECO:0000259" key="9">
    <source>
        <dbReference type="Pfam" id="PF06155"/>
    </source>
</evidence>
<gene>
    <name evidence="10" type="ORF">SAMN05216241_11089</name>
</gene>
<keyword evidence="7" id="KW-0408">Iron</keyword>
<proteinExistence type="inferred from homology"/>
<dbReference type="RefSeq" id="WP_218119201.1">
    <property type="nucleotide sequence ID" value="NZ_FNCE01000010.1"/>
</dbReference>
<dbReference type="AlphaFoldDB" id="A0A1G7TWR1"/>
<comment type="cofactor">
    <cofactor evidence="1">
        <name>Fe(2+)</name>
        <dbReference type="ChEBI" id="CHEBI:29033"/>
    </cofactor>
</comment>
<comment type="similarity">
    <text evidence="3">Belongs to the gamma-BBH/TMLD family.</text>
</comment>
<dbReference type="Pfam" id="PF02668">
    <property type="entry name" value="TauD"/>
    <property type="match status" value="1"/>
</dbReference>
<evidence type="ECO:0000256" key="7">
    <source>
        <dbReference type="ARBA" id="ARBA00023004"/>
    </source>
</evidence>
<dbReference type="Gene3D" id="3.30.2020.30">
    <property type="match status" value="1"/>
</dbReference>
<evidence type="ECO:0000256" key="5">
    <source>
        <dbReference type="ARBA" id="ARBA00022964"/>
    </source>
</evidence>
<dbReference type="STRING" id="1082479.SAMN05216241_11089"/>
<organism evidence="10 11">
    <name type="scientific">Limimonas halophila</name>
    <dbReference type="NCBI Taxonomy" id="1082479"/>
    <lineage>
        <taxon>Bacteria</taxon>
        <taxon>Pseudomonadati</taxon>
        <taxon>Pseudomonadota</taxon>
        <taxon>Alphaproteobacteria</taxon>
        <taxon>Rhodospirillales</taxon>
        <taxon>Rhodovibrionaceae</taxon>
        <taxon>Limimonas</taxon>
    </lineage>
</organism>
<dbReference type="GO" id="GO:0045329">
    <property type="term" value="P:carnitine biosynthetic process"/>
    <property type="evidence" value="ECO:0007669"/>
    <property type="project" value="TreeGrafter"/>
</dbReference>
<evidence type="ECO:0000256" key="3">
    <source>
        <dbReference type="ARBA" id="ARBA00008654"/>
    </source>
</evidence>
<dbReference type="GO" id="GO:0016706">
    <property type="term" value="F:2-oxoglutarate-dependent dioxygenase activity"/>
    <property type="evidence" value="ECO:0007669"/>
    <property type="project" value="UniProtKB-ARBA"/>
</dbReference>
<dbReference type="EMBL" id="FNCE01000010">
    <property type="protein sequence ID" value="SDG39169.1"/>
    <property type="molecule type" value="Genomic_DNA"/>
</dbReference>
<dbReference type="InterPro" id="IPR038492">
    <property type="entry name" value="GBBH-like_N_sf"/>
</dbReference>
<evidence type="ECO:0000256" key="6">
    <source>
        <dbReference type="ARBA" id="ARBA00023002"/>
    </source>
</evidence>
<dbReference type="Pfam" id="PF06155">
    <property type="entry name" value="GBBH-like_N"/>
    <property type="match status" value="1"/>
</dbReference>
<dbReference type="FunFam" id="3.60.130.10:FF:000001">
    <property type="entry name" value="Trimethyllysine dioxygenase, mitochondrial"/>
    <property type="match status" value="1"/>
</dbReference>
<evidence type="ECO:0000313" key="10">
    <source>
        <dbReference type="EMBL" id="SDG39169.1"/>
    </source>
</evidence>
<dbReference type="Proteomes" id="UP000199415">
    <property type="component" value="Unassembled WGS sequence"/>
</dbReference>
<dbReference type="InterPro" id="IPR003819">
    <property type="entry name" value="TauD/TfdA-like"/>
</dbReference>
<dbReference type="Gene3D" id="3.60.130.10">
    <property type="entry name" value="Clavaminate synthase-like"/>
    <property type="match status" value="1"/>
</dbReference>
<dbReference type="InterPro" id="IPR050411">
    <property type="entry name" value="AlphaKG_dependent_hydroxylases"/>
</dbReference>
<dbReference type="GO" id="GO:0046872">
    <property type="term" value="F:metal ion binding"/>
    <property type="evidence" value="ECO:0007669"/>
    <property type="project" value="UniProtKB-KW"/>
</dbReference>
<name>A0A1G7TWR1_9PROT</name>
<keyword evidence="5 10" id="KW-0223">Dioxygenase</keyword>
<accession>A0A1G7TWR1</accession>
<dbReference type="InterPro" id="IPR042098">
    <property type="entry name" value="TauD-like_sf"/>
</dbReference>
<evidence type="ECO:0000256" key="1">
    <source>
        <dbReference type="ARBA" id="ARBA00001954"/>
    </source>
</evidence>
<evidence type="ECO:0000256" key="4">
    <source>
        <dbReference type="ARBA" id="ARBA00022723"/>
    </source>
</evidence>
<reference evidence="10 11" key="1">
    <citation type="submission" date="2016-10" db="EMBL/GenBank/DDBJ databases">
        <authorList>
            <person name="de Groot N.N."/>
        </authorList>
    </citation>
    <scope>NUCLEOTIDE SEQUENCE [LARGE SCALE GENOMIC DNA]</scope>
    <source>
        <strain evidence="10 11">DSM 25584</strain>
    </source>
</reference>
<evidence type="ECO:0000256" key="2">
    <source>
        <dbReference type="ARBA" id="ARBA00001961"/>
    </source>
</evidence>
<dbReference type="CDD" id="cd00250">
    <property type="entry name" value="CAS_like"/>
    <property type="match status" value="1"/>
</dbReference>
<dbReference type="PANTHER" id="PTHR10696">
    <property type="entry name" value="GAMMA-BUTYROBETAINE HYDROXYLASE-RELATED"/>
    <property type="match status" value="1"/>
</dbReference>
<feature type="domain" description="Gamma-butyrobetaine hydroxylase-like N-terminal" evidence="9">
    <location>
        <begin position="33"/>
        <end position="115"/>
    </location>
</feature>
<comment type="cofactor">
    <cofactor evidence="2">
        <name>L-ascorbate</name>
        <dbReference type="ChEBI" id="CHEBI:38290"/>
    </cofactor>
</comment>
<evidence type="ECO:0000313" key="11">
    <source>
        <dbReference type="Proteomes" id="UP000199415"/>
    </source>
</evidence>
<keyword evidence="11" id="KW-1185">Reference proteome</keyword>
<sequence>MPYDAVTDAAPVVVMGELEPYASPHRLTGARVEGDRVAVTWDDGREARFHRIWLRDHCPCSACRHPQTRERTFDLVDYGPVPQPAAEVTPDGALGLLWPEGGGHHESLFDPGWLRLRDDSGGPAGGDGRGFWDAAGMQTLPQVSWTAMTTTDAGLRTWLENLSRYGIALITDGPTEGEEVLGAVERIGWPRETNFGRMFDVVSKPNPNNAAYTAIKLEPHVDLPNWQRPPDFQFLYCLENAAEGGASLLTDGFAVAEQLKREDPEAFEVLASQPVDFRFQDETADIAFRAPTVGRDADGALSEIRFNNWIRDKLRMPADTVPVFYRAYVRFWELLRDPRFMIRFQLQPGQMIGFDNLRVLHGRESFDPNTGRRHLQGAYVDRDLVNSRLRVLQRGGA</sequence>
<keyword evidence="6" id="KW-0560">Oxidoreductase</keyword>
<evidence type="ECO:0000259" key="8">
    <source>
        <dbReference type="Pfam" id="PF02668"/>
    </source>
</evidence>
<dbReference type="PANTHER" id="PTHR10696:SF25">
    <property type="entry name" value="OXIDOREDUCTASE AIM17-RELATED"/>
    <property type="match status" value="1"/>
</dbReference>